<dbReference type="EMBL" id="CP002200">
    <property type="protein sequence ID" value="ADN18242.1"/>
    <property type="molecule type" value="Genomic_DNA"/>
</dbReference>
<keyword evidence="1" id="KW-0614">Plasmid</keyword>
<proteinExistence type="predicted"/>
<dbReference type="AlphaFoldDB" id="E0UMR2"/>
<geneLocation type="plasmid" evidence="1 2">
    <name>Cy782202</name>
</geneLocation>
<dbReference type="KEGG" id="cyj:Cyan7822_6459"/>
<reference evidence="2" key="1">
    <citation type="journal article" date="2011" name="MBio">
        <title>Novel metabolic attributes of the genus Cyanothece, comprising a group of unicellular nitrogen-fixing Cyanobacteria.</title>
        <authorList>
            <person name="Bandyopadhyay A."/>
            <person name="Elvitigala T."/>
            <person name="Welsh E."/>
            <person name="Stockel J."/>
            <person name="Liberton M."/>
            <person name="Min H."/>
            <person name="Sherman L.A."/>
            <person name="Pakrasi H.B."/>
        </authorList>
    </citation>
    <scope>NUCLEOTIDE SEQUENCE [LARGE SCALE GENOMIC DNA]</scope>
    <source>
        <strain evidence="2">PCC 7822</strain>
        <plasmid evidence="2">Cy782202</plasmid>
    </source>
</reference>
<gene>
    <name evidence="1" type="ordered locus">Cyan7822_6459</name>
</gene>
<evidence type="ECO:0000313" key="2">
    <source>
        <dbReference type="Proteomes" id="UP000008206"/>
    </source>
</evidence>
<accession>E0UMR2</accession>
<evidence type="ECO:0000313" key="1">
    <source>
        <dbReference type="EMBL" id="ADN18242.1"/>
    </source>
</evidence>
<protein>
    <submittedName>
        <fullName evidence="1">Uncharacterized protein</fullName>
    </submittedName>
</protein>
<dbReference type="HOGENOM" id="CLU_1861879_0_0_3"/>
<dbReference type="Proteomes" id="UP000008206">
    <property type="component" value="Plasmid Cy782202"/>
</dbReference>
<dbReference type="RefSeq" id="WP_013334988.1">
    <property type="nucleotide sequence ID" value="NC_014534.1"/>
</dbReference>
<keyword evidence="2" id="KW-1185">Reference proteome</keyword>
<sequence length="136" mass="14740">MNTNPIPEDLSVLVITNNLIVGNKSGLLILLSAIASALSDGGGVGEFLDPNGDAFEVDIKVCDNFEQLKSHTKSEPTGEINPNVEAVLTELMKRNSLLLILKTIKAICIKANNNNPYFDWDSDADVIAAIMERIEN</sequence>
<name>E0UMR2_GLOV7</name>
<organism evidence="1 2">
    <name type="scientific">Gloeothece verrucosa (strain PCC 7822)</name>
    <name type="common">Cyanothece sp. (strain PCC 7822)</name>
    <dbReference type="NCBI Taxonomy" id="497965"/>
    <lineage>
        <taxon>Bacteria</taxon>
        <taxon>Bacillati</taxon>
        <taxon>Cyanobacteriota</taxon>
        <taxon>Cyanophyceae</taxon>
        <taxon>Oscillatoriophycideae</taxon>
        <taxon>Chroococcales</taxon>
        <taxon>Aphanothecaceae</taxon>
        <taxon>Gloeothece</taxon>
        <taxon>Gloeothece verrucosa</taxon>
    </lineage>
</organism>